<proteinExistence type="predicted"/>
<evidence type="ECO:0000313" key="2">
    <source>
        <dbReference type="EMBL" id="KAK8764161.1"/>
    </source>
</evidence>
<comment type="caution">
    <text evidence="2">The sequence shown here is derived from an EMBL/GenBank/DDBJ whole genome shotgun (WGS) entry which is preliminary data.</text>
</comment>
<dbReference type="GO" id="GO:1903723">
    <property type="term" value="P:negative regulation of centriole elongation"/>
    <property type="evidence" value="ECO:0007669"/>
    <property type="project" value="TreeGrafter"/>
</dbReference>
<reference evidence="2 3" key="1">
    <citation type="journal article" date="2023" name="Arcadia Sci">
        <title>De novo assembly of a long-read Amblyomma americanum tick genome.</title>
        <authorList>
            <person name="Chou S."/>
            <person name="Poskanzer K.E."/>
            <person name="Rollins M."/>
            <person name="Thuy-Boun P.S."/>
        </authorList>
    </citation>
    <scope>NUCLEOTIDE SEQUENCE [LARGE SCALE GENOMIC DNA]</scope>
    <source>
        <strain evidence="2">F_SG_1</strain>
        <tissue evidence="2">Salivary glands</tissue>
    </source>
</reference>
<feature type="region of interest" description="Disordered" evidence="1">
    <location>
        <begin position="65"/>
        <end position="97"/>
    </location>
</feature>
<organism evidence="2 3">
    <name type="scientific">Amblyomma americanum</name>
    <name type="common">Lone star tick</name>
    <dbReference type="NCBI Taxonomy" id="6943"/>
    <lineage>
        <taxon>Eukaryota</taxon>
        <taxon>Metazoa</taxon>
        <taxon>Ecdysozoa</taxon>
        <taxon>Arthropoda</taxon>
        <taxon>Chelicerata</taxon>
        <taxon>Arachnida</taxon>
        <taxon>Acari</taxon>
        <taxon>Parasitiformes</taxon>
        <taxon>Ixodida</taxon>
        <taxon>Ixodoidea</taxon>
        <taxon>Ixodidae</taxon>
        <taxon>Amblyomminae</taxon>
        <taxon>Amblyomma</taxon>
    </lineage>
</organism>
<dbReference type="Proteomes" id="UP001321473">
    <property type="component" value="Unassembled WGS sequence"/>
</dbReference>
<accession>A0AAQ4DNX1</accession>
<evidence type="ECO:0000256" key="1">
    <source>
        <dbReference type="SAM" id="MobiDB-lite"/>
    </source>
</evidence>
<sequence>MSCYFPLHASYSELYVPVDDSVPMDYGHQMEVLYHTRAQECSGGHWGTLETSLLPPAALAEVVDGEDVPDTNDSAPEPRRVRSTSPTSMRGDSTVGPLSLPADLSSLSCLDANQSHADVSSLTSTSVHLDLLSETRQSLHPRWRRCFDRLTAMARGHLTRRLMKTHRVRSIIQTIKDTLECALRLHGDPHICSGLVTPQDVELHQRLITQLTAACYELHDVFFNIPIAERMQLIAQLRTHETRPVVSNRSSMDRGARKISSATQKVLERRISKLAGQDHQVQTKRPTAVVRAQTIVVTGPSDTCHTAGAAAQPVSGKLASTVNKIPHPTLEDGCFLHFLCDVPHIIKCVRNHLLSHAYAKAGPDCINYKHYQQLYETEKKVQLKVVPKLTSSHVNLGKLEKNECAARNRALQ</sequence>
<evidence type="ECO:0000313" key="3">
    <source>
        <dbReference type="Proteomes" id="UP001321473"/>
    </source>
</evidence>
<dbReference type="AlphaFoldDB" id="A0AAQ4DNX1"/>
<dbReference type="GO" id="GO:0005814">
    <property type="term" value="C:centriole"/>
    <property type="evidence" value="ECO:0007669"/>
    <property type="project" value="InterPro"/>
</dbReference>
<dbReference type="GO" id="GO:0032465">
    <property type="term" value="P:regulation of cytokinesis"/>
    <property type="evidence" value="ECO:0007669"/>
    <property type="project" value="InterPro"/>
</dbReference>
<dbReference type="GO" id="GO:0032053">
    <property type="term" value="P:ciliary basal body organization"/>
    <property type="evidence" value="ECO:0007669"/>
    <property type="project" value="TreeGrafter"/>
</dbReference>
<dbReference type="PANTHER" id="PTHR13594">
    <property type="entry name" value="CENTRIOLAR COILED-COIL PROTEIN OF 110 KDA"/>
    <property type="match status" value="1"/>
</dbReference>
<keyword evidence="3" id="KW-1185">Reference proteome</keyword>
<protein>
    <submittedName>
        <fullName evidence="2">Uncharacterized protein</fullName>
    </submittedName>
</protein>
<dbReference type="PANTHER" id="PTHR13594:SF1">
    <property type="entry name" value="CENTRIOLAR COILED-COIL PROTEIN OF 110 KDA"/>
    <property type="match status" value="1"/>
</dbReference>
<dbReference type="EMBL" id="JARKHS020028612">
    <property type="protein sequence ID" value="KAK8764161.1"/>
    <property type="molecule type" value="Genomic_DNA"/>
</dbReference>
<dbReference type="InterPro" id="IPR033207">
    <property type="entry name" value="CCP110"/>
</dbReference>
<dbReference type="GO" id="GO:0007099">
    <property type="term" value="P:centriole replication"/>
    <property type="evidence" value="ECO:0007669"/>
    <property type="project" value="InterPro"/>
</dbReference>
<gene>
    <name evidence="2" type="ORF">V5799_033231</name>
</gene>
<name>A0AAQ4DNX1_AMBAM</name>